<protein>
    <submittedName>
        <fullName evidence="1">Uncharacterized protein</fullName>
    </submittedName>
</protein>
<evidence type="ECO:0000313" key="1">
    <source>
        <dbReference type="EMBL" id="MDM8563589.1"/>
    </source>
</evidence>
<gene>
    <name evidence="1" type="ORF">QUF54_09570</name>
</gene>
<evidence type="ECO:0000313" key="2">
    <source>
        <dbReference type="Proteomes" id="UP001171945"/>
    </source>
</evidence>
<feature type="non-terminal residue" evidence="1">
    <location>
        <position position="84"/>
    </location>
</feature>
<organism evidence="1 2">
    <name type="scientific">Candidatus Marithioploca araucensis</name>
    <dbReference type="NCBI Taxonomy" id="70273"/>
    <lineage>
        <taxon>Bacteria</taxon>
        <taxon>Pseudomonadati</taxon>
        <taxon>Pseudomonadota</taxon>
        <taxon>Gammaproteobacteria</taxon>
        <taxon>Thiotrichales</taxon>
        <taxon>Thiotrichaceae</taxon>
        <taxon>Candidatus Marithioploca</taxon>
    </lineage>
</organism>
<dbReference type="Proteomes" id="UP001171945">
    <property type="component" value="Unassembled WGS sequence"/>
</dbReference>
<sequence length="84" mass="9951">MKVKKRLPTYYKTECLDCEIILSVRWERTYLGALPTTFQHPTQQKNCPFCQGIRIKIAKINEQEYLRINQQWDMIDLTGTGNNN</sequence>
<reference evidence="1" key="1">
    <citation type="submission" date="2023-06" db="EMBL/GenBank/DDBJ databases">
        <title>Uncultivated large filamentous bacteria from sulfidic sediments reveal new species and different genomic features in energy metabolism and defense.</title>
        <authorList>
            <person name="Fonseca A."/>
        </authorList>
    </citation>
    <scope>NUCLEOTIDE SEQUENCE</scope>
    <source>
        <strain evidence="1">HSG4</strain>
    </source>
</reference>
<comment type="caution">
    <text evidence="1">The sequence shown here is derived from an EMBL/GenBank/DDBJ whole genome shotgun (WGS) entry which is preliminary data.</text>
</comment>
<keyword evidence="2" id="KW-1185">Reference proteome</keyword>
<name>A0ABT7VVI9_9GAMM</name>
<proteinExistence type="predicted"/>
<dbReference type="EMBL" id="JAUCGM010000733">
    <property type="protein sequence ID" value="MDM8563589.1"/>
    <property type="molecule type" value="Genomic_DNA"/>
</dbReference>
<accession>A0ABT7VVI9</accession>